<dbReference type="PRINTS" id="PR00251">
    <property type="entry name" value="BACTRLOPSIN"/>
</dbReference>
<organism evidence="12 13">
    <name type="scientific">Halorhabdus utahensis (strain DSM 12940 / JCM 11049 / AX-2)</name>
    <dbReference type="NCBI Taxonomy" id="519442"/>
    <lineage>
        <taxon>Archaea</taxon>
        <taxon>Methanobacteriati</taxon>
        <taxon>Methanobacteriota</taxon>
        <taxon>Stenosarchaea group</taxon>
        <taxon>Halobacteria</taxon>
        <taxon>Halobacteriales</taxon>
        <taxon>Haloarculaceae</taxon>
        <taxon>Halorhabdus</taxon>
    </lineage>
</organism>
<dbReference type="PANTHER" id="PTHR28286:SF2">
    <property type="entry name" value="BACTERIORHODOPSIN _OPSIN, NOPA (EUROFUNG)"/>
    <property type="match status" value="1"/>
</dbReference>
<feature type="transmembrane region" description="Helical" evidence="11">
    <location>
        <begin position="39"/>
        <end position="59"/>
    </location>
</feature>
<dbReference type="AlphaFoldDB" id="C7NS28"/>
<dbReference type="GO" id="GO:0009881">
    <property type="term" value="F:photoreceptor activity"/>
    <property type="evidence" value="ECO:0007669"/>
    <property type="project" value="UniProtKB-KW"/>
</dbReference>
<dbReference type="GO" id="GO:0007602">
    <property type="term" value="P:phototransduction"/>
    <property type="evidence" value="ECO:0007669"/>
    <property type="project" value="UniProtKB-KW"/>
</dbReference>
<keyword evidence="5 11" id="KW-0812">Transmembrane</keyword>
<dbReference type="GO" id="GO:0016020">
    <property type="term" value="C:membrane"/>
    <property type="evidence" value="ECO:0007669"/>
    <property type="project" value="UniProtKB-SubCell"/>
</dbReference>
<keyword evidence="9 11" id="KW-0472">Membrane</keyword>
<dbReference type="OrthoDB" id="330248at2157"/>
<accession>C7NS28</accession>
<dbReference type="eggNOG" id="arCOG02810">
    <property type="taxonomic scope" value="Archaea"/>
</dbReference>
<keyword evidence="3" id="KW-0600">Photoreceptor protein</keyword>
<dbReference type="PROSITE" id="PS00327">
    <property type="entry name" value="BACTERIAL_OPSIN_RET"/>
    <property type="match status" value="1"/>
</dbReference>
<feature type="transmembrane region" description="Helical" evidence="11">
    <location>
        <begin position="128"/>
        <end position="145"/>
    </location>
</feature>
<comment type="subcellular location">
    <subcellularLocation>
        <location evidence="1">Membrane</location>
        <topology evidence="1">Multi-pass membrane protein</topology>
    </subcellularLocation>
</comment>
<dbReference type="GO" id="GO:0005216">
    <property type="term" value="F:monoatomic ion channel activity"/>
    <property type="evidence" value="ECO:0007669"/>
    <property type="project" value="InterPro"/>
</dbReference>
<feature type="transmembrane region" description="Helical" evidence="11">
    <location>
        <begin position="166"/>
        <end position="184"/>
    </location>
</feature>
<dbReference type="RefSeq" id="WP_012795512.1">
    <property type="nucleotide sequence ID" value="NC_013158.1"/>
</dbReference>
<feature type="transmembrane region" description="Helical" evidence="11">
    <location>
        <begin position="6"/>
        <end position="27"/>
    </location>
</feature>
<dbReference type="EMBL" id="CP001687">
    <property type="protein sequence ID" value="ACV10635.1"/>
    <property type="molecule type" value="Genomic_DNA"/>
</dbReference>
<evidence type="ECO:0000256" key="7">
    <source>
        <dbReference type="ARBA" id="ARBA00022989"/>
    </source>
</evidence>
<keyword evidence="7 11" id="KW-1133">Transmembrane helix</keyword>
<evidence type="ECO:0000256" key="1">
    <source>
        <dbReference type="ARBA" id="ARBA00004141"/>
    </source>
</evidence>
<dbReference type="GeneID" id="8382715"/>
<reference evidence="12 13" key="1">
    <citation type="journal article" date="2009" name="Stand. Genomic Sci.">
        <title>Complete genome sequence of Halorhabdus utahensis type strain (AX-2).</title>
        <authorList>
            <person name="Anderson I."/>
            <person name="Tindall B.J."/>
            <person name="Pomrenke H."/>
            <person name="Goker M."/>
            <person name="Lapidus A."/>
            <person name="Nolan M."/>
            <person name="Copeland A."/>
            <person name="Glavina Del Rio T."/>
            <person name="Chen F."/>
            <person name="Tice H."/>
            <person name="Cheng J.F."/>
            <person name="Lucas S."/>
            <person name="Chertkov O."/>
            <person name="Bruce D."/>
            <person name="Brettin T."/>
            <person name="Detter J.C."/>
            <person name="Han C."/>
            <person name="Goodwin L."/>
            <person name="Land M."/>
            <person name="Hauser L."/>
            <person name="Chang Y.J."/>
            <person name="Jeffries C.D."/>
            <person name="Pitluck S."/>
            <person name="Pati A."/>
            <person name="Mavromatis K."/>
            <person name="Ivanova N."/>
            <person name="Ovchinnikova G."/>
            <person name="Chen A."/>
            <person name="Palaniappan K."/>
            <person name="Chain P."/>
            <person name="Rohde M."/>
            <person name="Bristow J."/>
            <person name="Eisen J.A."/>
            <person name="Markowitz V."/>
            <person name="Hugenholtz P."/>
            <person name="Kyrpides N.C."/>
            <person name="Klenk H.P."/>
        </authorList>
    </citation>
    <scope>NUCLEOTIDE SEQUENCE [LARGE SCALE GENOMIC DNA]</scope>
    <source>
        <strain evidence="13">DSM 12940 / JCM 11049 / AX-2</strain>
    </source>
</reference>
<evidence type="ECO:0000256" key="10">
    <source>
        <dbReference type="ARBA" id="ARBA00023170"/>
    </source>
</evidence>
<protein>
    <submittedName>
        <fullName evidence="12">Rhodopsin</fullName>
    </submittedName>
</protein>
<feature type="transmembrane region" description="Helical" evidence="11">
    <location>
        <begin position="104"/>
        <end position="122"/>
    </location>
</feature>
<dbReference type="PANTHER" id="PTHR28286">
    <property type="match status" value="1"/>
</dbReference>
<dbReference type="SMART" id="SM01021">
    <property type="entry name" value="Bac_rhodopsin"/>
    <property type="match status" value="1"/>
</dbReference>
<evidence type="ECO:0000256" key="2">
    <source>
        <dbReference type="ARBA" id="ARBA00008130"/>
    </source>
</evidence>
<dbReference type="InterPro" id="IPR001425">
    <property type="entry name" value="Arc/bac/fun_rhodopsins"/>
</dbReference>
<evidence type="ECO:0000256" key="8">
    <source>
        <dbReference type="ARBA" id="ARBA00022991"/>
    </source>
</evidence>
<dbReference type="Pfam" id="PF01036">
    <property type="entry name" value="Bac_rhodopsin"/>
    <property type="match status" value="1"/>
</dbReference>
<comment type="similarity">
    <text evidence="2">Belongs to the archaeal/bacterial/fungal opsin family.</text>
</comment>
<proteinExistence type="inferred from homology"/>
<dbReference type="Gene3D" id="1.20.1070.10">
    <property type="entry name" value="Rhodopsin 7-helix transmembrane proteins"/>
    <property type="match status" value="1"/>
</dbReference>
<dbReference type="KEGG" id="hut:Huta_0448"/>
<evidence type="ECO:0000313" key="13">
    <source>
        <dbReference type="Proteomes" id="UP000002071"/>
    </source>
</evidence>
<keyword evidence="6" id="KW-0681">Retinal protein</keyword>
<dbReference type="STRING" id="519442.Huta_0448"/>
<feature type="transmembrane region" description="Helical" evidence="11">
    <location>
        <begin position="79"/>
        <end position="97"/>
    </location>
</feature>
<evidence type="ECO:0000256" key="6">
    <source>
        <dbReference type="ARBA" id="ARBA00022925"/>
    </source>
</evidence>
<dbReference type="InterPro" id="IPR018229">
    <property type="entry name" value="Rhodopsin_retinal_BS"/>
</dbReference>
<evidence type="ECO:0000256" key="3">
    <source>
        <dbReference type="ARBA" id="ARBA00022543"/>
    </source>
</evidence>
<dbReference type="CDD" id="cd15029">
    <property type="entry name" value="7tm_SRI_SRII"/>
    <property type="match status" value="1"/>
</dbReference>
<evidence type="ECO:0000256" key="4">
    <source>
        <dbReference type="ARBA" id="ARBA00022606"/>
    </source>
</evidence>
<gene>
    <name evidence="12" type="ordered locus">Huta_0448</name>
</gene>
<keyword evidence="8" id="KW-0157">Chromophore</keyword>
<feature type="transmembrane region" description="Helical" evidence="11">
    <location>
        <begin position="196"/>
        <end position="216"/>
    </location>
</feature>
<evidence type="ECO:0000256" key="11">
    <source>
        <dbReference type="SAM" id="Phobius"/>
    </source>
</evidence>
<keyword evidence="4" id="KW-0716">Sensory transduction</keyword>
<sequence length="238" mass="25273">MIEVGITLWFTLGTLGMALGSVGLAYGFVTLSSDRHREYADVVVVTLIATVAYGLMALGIGEVSTASGAELFVPRYVDWLLTTPLHVVFIALIAGAGRRLIAKAAALQAATIVLGFLGAVFATPLKELFFIAGSLAFVGVVYLLVVEAAETATHRDDVTAGLYRKLRNFVIVLWLVYPVIWLLAPTGYGFMDNETASLVITYIDVVAKVGFGLIALNGLQTLESFDVSDATGYGAGED</sequence>
<evidence type="ECO:0000256" key="9">
    <source>
        <dbReference type="ARBA" id="ARBA00023136"/>
    </source>
</evidence>
<keyword evidence="13" id="KW-1185">Reference proteome</keyword>
<evidence type="ECO:0000256" key="5">
    <source>
        <dbReference type="ARBA" id="ARBA00022692"/>
    </source>
</evidence>
<evidence type="ECO:0000313" key="12">
    <source>
        <dbReference type="EMBL" id="ACV10635.1"/>
    </source>
</evidence>
<dbReference type="SUPFAM" id="SSF81321">
    <property type="entry name" value="Family A G protein-coupled receptor-like"/>
    <property type="match status" value="1"/>
</dbReference>
<dbReference type="Proteomes" id="UP000002071">
    <property type="component" value="Chromosome"/>
</dbReference>
<keyword evidence="10" id="KW-0675">Receptor</keyword>
<dbReference type="HOGENOM" id="CLU_054785_5_1_2"/>
<name>C7NS28_HALUD</name>